<evidence type="ECO:0000313" key="2">
    <source>
        <dbReference type="Proteomes" id="UP000631114"/>
    </source>
</evidence>
<dbReference type="Proteomes" id="UP000631114">
    <property type="component" value="Unassembled WGS sequence"/>
</dbReference>
<protein>
    <submittedName>
        <fullName evidence="1">Uncharacterized protein</fullName>
    </submittedName>
</protein>
<organism evidence="1 2">
    <name type="scientific">Coptis chinensis</name>
    <dbReference type="NCBI Taxonomy" id="261450"/>
    <lineage>
        <taxon>Eukaryota</taxon>
        <taxon>Viridiplantae</taxon>
        <taxon>Streptophyta</taxon>
        <taxon>Embryophyta</taxon>
        <taxon>Tracheophyta</taxon>
        <taxon>Spermatophyta</taxon>
        <taxon>Magnoliopsida</taxon>
        <taxon>Ranunculales</taxon>
        <taxon>Ranunculaceae</taxon>
        <taxon>Coptidoideae</taxon>
        <taxon>Coptis</taxon>
    </lineage>
</organism>
<reference evidence="1 2" key="1">
    <citation type="submission" date="2020-10" db="EMBL/GenBank/DDBJ databases">
        <title>The Coptis chinensis genome and diversification of protoberbering-type alkaloids.</title>
        <authorList>
            <person name="Wang B."/>
            <person name="Shu S."/>
            <person name="Song C."/>
            <person name="Liu Y."/>
        </authorList>
    </citation>
    <scope>NUCLEOTIDE SEQUENCE [LARGE SCALE GENOMIC DNA]</scope>
    <source>
        <strain evidence="1">HL-2020</strain>
        <tissue evidence="1">Leaf</tissue>
    </source>
</reference>
<dbReference type="EMBL" id="JADFTS010000002">
    <property type="protein sequence ID" value="KAF9622099.1"/>
    <property type="molecule type" value="Genomic_DNA"/>
</dbReference>
<sequence length="73" mass="8212">MHELAADYPYDQLRVLVAADYPYDDIKLKAFTSAWKAACESTGDVTCGSHHVVVTTTTVEVIVPRFMERMEAF</sequence>
<proteinExistence type="predicted"/>
<dbReference type="AlphaFoldDB" id="A0A835IR86"/>
<gene>
    <name evidence="1" type="ORF">IFM89_029383</name>
</gene>
<accession>A0A835IR86</accession>
<name>A0A835IR86_9MAGN</name>
<keyword evidence="2" id="KW-1185">Reference proteome</keyword>
<evidence type="ECO:0000313" key="1">
    <source>
        <dbReference type="EMBL" id="KAF9622099.1"/>
    </source>
</evidence>
<comment type="caution">
    <text evidence="1">The sequence shown here is derived from an EMBL/GenBank/DDBJ whole genome shotgun (WGS) entry which is preliminary data.</text>
</comment>